<evidence type="ECO:0000313" key="2">
    <source>
        <dbReference type="Proteomes" id="UP001243009"/>
    </source>
</evidence>
<organism evidence="1 2">
    <name type="scientific">Paracraurococcus lichenis</name>
    <dbReference type="NCBI Taxonomy" id="3064888"/>
    <lineage>
        <taxon>Bacteria</taxon>
        <taxon>Pseudomonadati</taxon>
        <taxon>Pseudomonadota</taxon>
        <taxon>Alphaproteobacteria</taxon>
        <taxon>Acetobacterales</taxon>
        <taxon>Roseomonadaceae</taxon>
        <taxon>Paracraurococcus</taxon>
    </lineage>
</organism>
<sequence length="175" mass="18672">MGRIMPFAPRILHGYPSATEALDPAESLLLLAIRGWVDDVRQATDPLLRLGGIAAQVGVPAAAPALDMVMRVIARTALRPVQIGCPRCPRLGADEQRLLHAARLAQGRETGLAQEVLRDGLLSDIGAQFALGPLQGLGELLITAGFKLRPRLLVDLAGIDDGDAVHWPLSLPTHH</sequence>
<keyword evidence="2" id="KW-1185">Reference proteome</keyword>
<evidence type="ECO:0000313" key="1">
    <source>
        <dbReference type="EMBL" id="MDO9711629.1"/>
    </source>
</evidence>
<gene>
    <name evidence="1" type="ORF">Q7A36_24995</name>
</gene>
<protein>
    <submittedName>
        <fullName evidence="1">Uncharacterized protein</fullName>
    </submittedName>
</protein>
<proteinExistence type="predicted"/>
<name>A0ABT9E672_9PROT</name>
<dbReference type="Proteomes" id="UP001243009">
    <property type="component" value="Unassembled WGS sequence"/>
</dbReference>
<comment type="caution">
    <text evidence="1">The sequence shown here is derived from an EMBL/GenBank/DDBJ whole genome shotgun (WGS) entry which is preliminary data.</text>
</comment>
<reference evidence="1 2" key="1">
    <citation type="submission" date="2023-08" db="EMBL/GenBank/DDBJ databases">
        <title>The draft genome sequence of Paracraurococcus sp. LOR1-02.</title>
        <authorList>
            <person name="Kingkaew E."/>
            <person name="Tanasupawat S."/>
        </authorList>
    </citation>
    <scope>NUCLEOTIDE SEQUENCE [LARGE SCALE GENOMIC DNA]</scope>
    <source>
        <strain evidence="1 2">LOR1-02</strain>
    </source>
</reference>
<dbReference type="RefSeq" id="WP_305106486.1">
    <property type="nucleotide sequence ID" value="NZ_JAUTWS010000031.1"/>
</dbReference>
<accession>A0ABT9E672</accession>
<dbReference type="EMBL" id="JAUTWS010000031">
    <property type="protein sequence ID" value="MDO9711629.1"/>
    <property type="molecule type" value="Genomic_DNA"/>
</dbReference>